<name>A0A7R9Y5I7_9VIRI</name>
<evidence type="ECO:0000313" key="1">
    <source>
        <dbReference type="EMBL" id="CAD8247398.1"/>
    </source>
</evidence>
<dbReference type="AlphaFoldDB" id="A0A7R9Y5I7"/>
<sequence length="272" mass="27462">MAAALKLRALGYPAAAAGGGSLATQLEGRAVGRAELATLAAWLEDVKIRALPVAARGALREGASGGGGGEAWERALGAYLKELQCPYEASLAFGDDTGRYVLASWLLGTAVAYEYADGAKKFNASAARPAEADAAAAAARDGGFTDLQSGETREAALALAVVLGVKHAPDAPLLGVLESCAKAAERLASSGGGSNAGSADNGAAGGDADPLSSLPLGFETGDLAVDRAATALRCLFINDLRSLQTAVDRLLVSVQEHTANPKTDTKRGKVGR</sequence>
<protein>
    <submittedName>
        <fullName evidence="1">Uncharacterized protein</fullName>
    </submittedName>
</protein>
<dbReference type="EMBL" id="HBDZ01013218">
    <property type="protein sequence ID" value="CAD8247398.1"/>
    <property type="molecule type" value="Transcribed_RNA"/>
</dbReference>
<proteinExistence type="predicted"/>
<gene>
    <name evidence="1" type="ORF">PCOL08062_LOCUS10139</name>
</gene>
<reference evidence="1" key="1">
    <citation type="submission" date="2021-01" db="EMBL/GenBank/DDBJ databases">
        <authorList>
            <person name="Corre E."/>
            <person name="Pelletier E."/>
            <person name="Niang G."/>
            <person name="Scheremetjew M."/>
            <person name="Finn R."/>
            <person name="Kale V."/>
            <person name="Holt S."/>
            <person name="Cochrane G."/>
            <person name="Meng A."/>
            <person name="Brown T."/>
            <person name="Cohen L."/>
        </authorList>
    </citation>
    <scope>NUCLEOTIDE SEQUENCE</scope>
    <source>
        <strain evidence="1">CCMP1413</strain>
    </source>
</reference>
<dbReference type="Pfam" id="PF10036">
    <property type="entry name" value="RLL"/>
    <property type="match status" value="1"/>
</dbReference>
<dbReference type="InterPro" id="IPR019265">
    <property type="entry name" value="RTRAF"/>
</dbReference>
<organism evidence="1">
    <name type="scientific">Prasinoderma coloniale</name>
    <dbReference type="NCBI Taxonomy" id="156133"/>
    <lineage>
        <taxon>Eukaryota</taxon>
        <taxon>Viridiplantae</taxon>
        <taxon>Prasinodermophyta</taxon>
        <taxon>Prasinodermophyceae</taxon>
        <taxon>Prasinodermales</taxon>
        <taxon>Prasinodermaceae</taxon>
        <taxon>Prasinoderma</taxon>
    </lineage>
</organism>
<accession>A0A7R9Y5I7</accession>
<dbReference type="PANTHER" id="PTHR15924">
    <property type="entry name" value="CLE"/>
    <property type="match status" value="1"/>
</dbReference>